<organism evidence="6 7">
    <name type="scientific">Piptocephalis cylindrospora</name>
    <dbReference type="NCBI Taxonomy" id="1907219"/>
    <lineage>
        <taxon>Eukaryota</taxon>
        <taxon>Fungi</taxon>
        <taxon>Fungi incertae sedis</taxon>
        <taxon>Zoopagomycota</taxon>
        <taxon>Zoopagomycotina</taxon>
        <taxon>Zoopagomycetes</taxon>
        <taxon>Zoopagales</taxon>
        <taxon>Piptocephalidaceae</taxon>
        <taxon>Piptocephalis</taxon>
    </lineage>
</organism>
<dbReference type="PANTHER" id="PTHR43212:SF3">
    <property type="entry name" value="QUERCETIN 2,3-DIOXYGENASE"/>
    <property type="match status" value="1"/>
</dbReference>
<evidence type="ECO:0000256" key="2">
    <source>
        <dbReference type="PIRSR" id="PIRSR006232-1"/>
    </source>
</evidence>
<name>A0A4P9Y2I1_9FUNG</name>
<dbReference type="EMBL" id="KZ988143">
    <property type="protein sequence ID" value="RKP12983.1"/>
    <property type="molecule type" value="Genomic_DNA"/>
</dbReference>
<feature type="binding site" evidence="2">
    <location>
        <position position="61"/>
    </location>
    <ligand>
        <name>Fe cation</name>
        <dbReference type="ChEBI" id="CHEBI:24875"/>
    </ligand>
</feature>
<keyword evidence="2" id="KW-0408">Iron</keyword>
<evidence type="ECO:0000259" key="5">
    <source>
        <dbReference type="Pfam" id="PF17954"/>
    </source>
</evidence>
<dbReference type="InterPro" id="IPR003829">
    <property type="entry name" value="Pirin_N_dom"/>
</dbReference>
<feature type="binding site" evidence="2">
    <location>
        <position position="103"/>
    </location>
    <ligand>
        <name>Fe cation</name>
        <dbReference type="ChEBI" id="CHEBI:24875"/>
    </ligand>
</feature>
<evidence type="ECO:0000256" key="3">
    <source>
        <dbReference type="RuleBase" id="RU003457"/>
    </source>
</evidence>
<dbReference type="PIRSF" id="PIRSF006232">
    <property type="entry name" value="Pirin"/>
    <property type="match status" value="1"/>
</dbReference>
<evidence type="ECO:0000259" key="4">
    <source>
        <dbReference type="Pfam" id="PF02678"/>
    </source>
</evidence>
<dbReference type="InterPro" id="IPR041602">
    <property type="entry name" value="Quercetinase_C"/>
</dbReference>
<dbReference type="Proteomes" id="UP000267251">
    <property type="component" value="Unassembled WGS sequence"/>
</dbReference>
<keyword evidence="2" id="KW-0479">Metal-binding</keyword>
<comment type="cofactor">
    <cofactor evidence="2">
        <name>Fe cation</name>
        <dbReference type="ChEBI" id="CHEBI:24875"/>
    </cofactor>
    <text evidence="2">Binds 1 Fe cation per subunit.</text>
</comment>
<sequence>MAKITLRKGSDRGTANHGWLDTHHTFSFADYYDSRFNGFGALRVLNEDVVQPSTGFGRHPHREFEIFSYIISGELEHRDSLGHVEILKRGNVQHTTTGTGITHSEYNVHPSLPVHFLQIWAKPNKARLPPRYVTGTFEEDRKKNTLLQIVGPIEETSGAVDDEKEVKGDDPVGIHANLRVYASILSPGSKVDLPPVKTEGRKYYVHTLQTTGSSTLRSSTQSFPLSPGDGAFIESLAPSDQGLSVEASGDSEVEFLLFETE</sequence>
<accession>A0A4P9Y2I1</accession>
<gene>
    <name evidence="6" type="ORF">BJ684DRAFT_20504</name>
</gene>
<dbReference type="Pfam" id="PF02678">
    <property type="entry name" value="Pirin"/>
    <property type="match status" value="1"/>
</dbReference>
<keyword evidence="7" id="KW-1185">Reference proteome</keyword>
<dbReference type="InterPro" id="IPR014710">
    <property type="entry name" value="RmlC-like_jellyroll"/>
</dbReference>
<dbReference type="GO" id="GO:0046872">
    <property type="term" value="F:metal ion binding"/>
    <property type="evidence" value="ECO:0007669"/>
    <property type="project" value="UniProtKB-KW"/>
</dbReference>
<evidence type="ECO:0000256" key="1">
    <source>
        <dbReference type="ARBA" id="ARBA00008416"/>
    </source>
</evidence>
<comment type="similarity">
    <text evidence="1 3">Belongs to the pirin family.</text>
</comment>
<feature type="binding site" evidence="2">
    <location>
        <position position="105"/>
    </location>
    <ligand>
        <name>Fe cation</name>
        <dbReference type="ChEBI" id="CHEBI:24875"/>
    </ligand>
</feature>
<dbReference type="CDD" id="cd02910">
    <property type="entry name" value="cupin_Yhhw_N"/>
    <property type="match status" value="1"/>
</dbReference>
<dbReference type="Gene3D" id="2.60.120.10">
    <property type="entry name" value="Jelly Rolls"/>
    <property type="match status" value="2"/>
</dbReference>
<protein>
    <submittedName>
        <fullName evidence="6">Pirin domain-containing protein</fullName>
    </submittedName>
</protein>
<dbReference type="Pfam" id="PF17954">
    <property type="entry name" value="Pirin_C_2"/>
    <property type="match status" value="1"/>
</dbReference>
<feature type="domain" description="Pirin N-terminal" evidence="4">
    <location>
        <begin position="15"/>
        <end position="120"/>
    </location>
</feature>
<proteinExistence type="inferred from homology"/>
<dbReference type="InterPro" id="IPR011051">
    <property type="entry name" value="RmlC_Cupin_sf"/>
</dbReference>
<dbReference type="InterPro" id="IPR012093">
    <property type="entry name" value="Pirin"/>
</dbReference>
<evidence type="ECO:0000313" key="6">
    <source>
        <dbReference type="EMBL" id="RKP12983.1"/>
    </source>
</evidence>
<dbReference type="PANTHER" id="PTHR43212">
    <property type="entry name" value="QUERCETIN 2,3-DIOXYGENASE"/>
    <property type="match status" value="1"/>
</dbReference>
<feature type="binding site" evidence="2">
    <location>
        <position position="59"/>
    </location>
    <ligand>
        <name>Fe cation</name>
        <dbReference type="ChEBI" id="CHEBI:24875"/>
    </ligand>
</feature>
<feature type="domain" description="Quercetin 2,3-dioxygenase C-terminal cupin" evidence="5">
    <location>
        <begin position="169"/>
        <end position="259"/>
    </location>
</feature>
<dbReference type="OrthoDB" id="10261807at2759"/>
<dbReference type="AlphaFoldDB" id="A0A4P9Y2I1"/>
<reference evidence="7" key="1">
    <citation type="journal article" date="2018" name="Nat. Microbiol.">
        <title>Leveraging single-cell genomics to expand the fungal tree of life.</title>
        <authorList>
            <person name="Ahrendt S.R."/>
            <person name="Quandt C.A."/>
            <person name="Ciobanu D."/>
            <person name="Clum A."/>
            <person name="Salamov A."/>
            <person name="Andreopoulos B."/>
            <person name="Cheng J.F."/>
            <person name="Woyke T."/>
            <person name="Pelin A."/>
            <person name="Henrissat B."/>
            <person name="Reynolds N.K."/>
            <person name="Benny G.L."/>
            <person name="Smith M.E."/>
            <person name="James T.Y."/>
            <person name="Grigoriev I.V."/>
        </authorList>
    </citation>
    <scope>NUCLEOTIDE SEQUENCE [LARGE SCALE GENOMIC DNA]</scope>
</reference>
<dbReference type="SUPFAM" id="SSF51182">
    <property type="entry name" value="RmlC-like cupins"/>
    <property type="match status" value="1"/>
</dbReference>
<evidence type="ECO:0000313" key="7">
    <source>
        <dbReference type="Proteomes" id="UP000267251"/>
    </source>
</evidence>